<protein>
    <recommendedName>
        <fullName evidence="5">Capsular polysaccharide biosynthesis protein</fullName>
    </recommendedName>
</protein>
<keyword evidence="2" id="KW-1133">Transmembrane helix</keyword>
<sequence length="292" mass="31404">MDPMAVLRVLWRHKMIAAPFVVLTFVAFVVALFFGPRSYEASSTYAMITPQVPSPQEVEANPDLAFESDNPYLRSADPTLALQAARTRLQSAEVTESLQAAGLSTDFTVGTGLATSAQILTITASSATAEVAVATAVQLGKDLQEQIREVQVVAGGSERFLISVQAIDTPTSASERISSRLRNAVVVGMGSLVLLFGAVSLADFVDRRRNPRPTAEEPPPPRPTAAEPPPRPVHADAYAAPRINGRPPHRELAPRNGLRTPVRRENGQLPPVWPPQHPVPNRPSVDPRGPQA</sequence>
<dbReference type="Proteomes" id="UP000654257">
    <property type="component" value="Unassembled WGS sequence"/>
</dbReference>
<reference evidence="3" key="2">
    <citation type="submission" date="2020-09" db="EMBL/GenBank/DDBJ databases">
        <authorList>
            <person name="Sun Q."/>
            <person name="Sedlacek I."/>
        </authorList>
    </citation>
    <scope>NUCLEOTIDE SEQUENCE</scope>
    <source>
        <strain evidence="3">CCM 7905</strain>
    </source>
</reference>
<feature type="region of interest" description="Disordered" evidence="1">
    <location>
        <begin position="209"/>
        <end position="292"/>
    </location>
</feature>
<proteinExistence type="predicted"/>
<feature type="transmembrane region" description="Helical" evidence="2">
    <location>
        <begin position="16"/>
        <end position="35"/>
    </location>
</feature>
<keyword evidence="2" id="KW-0472">Membrane</keyword>
<dbReference type="EMBL" id="BMCU01000001">
    <property type="protein sequence ID" value="GGF90421.1"/>
    <property type="molecule type" value="Genomic_DNA"/>
</dbReference>
<evidence type="ECO:0000313" key="4">
    <source>
        <dbReference type="Proteomes" id="UP000654257"/>
    </source>
</evidence>
<comment type="caution">
    <text evidence="3">The sequence shown here is derived from an EMBL/GenBank/DDBJ whole genome shotgun (WGS) entry which is preliminary data.</text>
</comment>
<keyword evidence="4" id="KW-1185">Reference proteome</keyword>
<feature type="compositionally biased region" description="Pro residues" evidence="1">
    <location>
        <begin position="216"/>
        <end position="232"/>
    </location>
</feature>
<evidence type="ECO:0000313" key="3">
    <source>
        <dbReference type="EMBL" id="GGF90421.1"/>
    </source>
</evidence>
<organism evidence="3 4">
    <name type="scientific">Rhodococcoides trifolii</name>
    <dbReference type="NCBI Taxonomy" id="908250"/>
    <lineage>
        <taxon>Bacteria</taxon>
        <taxon>Bacillati</taxon>
        <taxon>Actinomycetota</taxon>
        <taxon>Actinomycetes</taxon>
        <taxon>Mycobacteriales</taxon>
        <taxon>Nocardiaceae</taxon>
        <taxon>Rhodococcoides</taxon>
    </lineage>
</organism>
<gene>
    <name evidence="3" type="ORF">GCM10007304_00380</name>
</gene>
<reference evidence="3" key="1">
    <citation type="journal article" date="2014" name="Int. J. Syst. Evol. Microbiol.">
        <title>Complete genome sequence of Corynebacterium casei LMG S-19264T (=DSM 44701T), isolated from a smear-ripened cheese.</title>
        <authorList>
            <consortium name="US DOE Joint Genome Institute (JGI-PGF)"/>
            <person name="Walter F."/>
            <person name="Albersmeier A."/>
            <person name="Kalinowski J."/>
            <person name="Ruckert C."/>
        </authorList>
    </citation>
    <scope>NUCLEOTIDE SEQUENCE</scope>
    <source>
        <strain evidence="3">CCM 7905</strain>
    </source>
</reference>
<name>A0A917CIZ6_9NOCA</name>
<keyword evidence="2" id="KW-0812">Transmembrane</keyword>
<evidence type="ECO:0000256" key="2">
    <source>
        <dbReference type="SAM" id="Phobius"/>
    </source>
</evidence>
<feature type="transmembrane region" description="Helical" evidence="2">
    <location>
        <begin position="184"/>
        <end position="205"/>
    </location>
</feature>
<feature type="compositionally biased region" description="Pro residues" evidence="1">
    <location>
        <begin position="271"/>
        <end position="281"/>
    </location>
</feature>
<evidence type="ECO:0000256" key="1">
    <source>
        <dbReference type="SAM" id="MobiDB-lite"/>
    </source>
</evidence>
<dbReference type="RefSeq" id="WP_188542711.1">
    <property type="nucleotide sequence ID" value="NZ_BMCU01000001.1"/>
</dbReference>
<evidence type="ECO:0008006" key="5">
    <source>
        <dbReference type="Google" id="ProtNLM"/>
    </source>
</evidence>
<accession>A0A917CIZ6</accession>
<dbReference type="AlphaFoldDB" id="A0A917CIZ6"/>